<evidence type="ECO:0000313" key="5">
    <source>
        <dbReference type="EMBL" id="NYS47945.1"/>
    </source>
</evidence>
<keyword evidence="2" id="KW-0689">Ribosomal protein</keyword>
<evidence type="ECO:0000256" key="3">
    <source>
        <dbReference type="ARBA" id="ARBA00023274"/>
    </source>
</evidence>
<dbReference type="SUPFAM" id="SSF50249">
    <property type="entry name" value="Nucleic acid-binding proteins"/>
    <property type="match status" value="2"/>
</dbReference>
<accession>A0ABX2SZY7</accession>
<evidence type="ECO:0000256" key="1">
    <source>
        <dbReference type="ARBA" id="ARBA00006767"/>
    </source>
</evidence>
<dbReference type="Proteomes" id="UP000531840">
    <property type="component" value="Unassembled WGS sequence"/>
</dbReference>
<dbReference type="InterPro" id="IPR003029">
    <property type="entry name" value="S1_domain"/>
</dbReference>
<keyword evidence="3" id="KW-0687">Ribonucleoprotein</keyword>
<dbReference type="InterPro" id="IPR012340">
    <property type="entry name" value="NA-bd_OB-fold"/>
</dbReference>
<keyword evidence="6" id="KW-1185">Reference proteome</keyword>
<comment type="caution">
    <text evidence="5">The sequence shown here is derived from an EMBL/GenBank/DDBJ whole genome shotgun (WGS) entry which is preliminary data.</text>
</comment>
<evidence type="ECO:0000259" key="4">
    <source>
        <dbReference type="PROSITE" id="PS50126"/>
    </source>
</evidence>
<feature type="domain" description="S1 motif" evidence="4">
    <location>
        <begin position="1"/>
        <end position="38"/>
    </location>
</feature>
<dbReference type="PANTHER" id="PTHR10724">
    <property type="entry name" value="30S RIBOSOMAL PROTEIN S1"/>
    <property type="match status" value="1"/>
</dbReference>
<proteinExistence type="inferred from homology"/>
<dbReference type="InterPro" id="IPR050437">
    <property type="entry name" value="Ribos_protein_bS1-like"/>
</dbReference>
<dbReference type="Gene3D" id="2.40.50.140">
    <property type="entry name" value="Nucleic acid-binding proteins"/>
    <property type="match status" value="2"/>
</dbReference>
<evidence type="ECO:0000313" key="6">
    <source>
        <dbReference type="Proteomes" id="UP000531840"/>
    </source>
</evidence>
<gene>
    <name evidence="5" type="ORF">HZY85_07150</name>
</gene>
<dbReference type="Pfam" id="PF00575">
    <property type="entry name" value="S1"/>
    <property type="match status" value="2"/>
</dbReference>
<protein>
    <submittedName>
        <fullName evidence="5">S1 RNA-binding domain-containing protein</fullName>
    </submittedName>
</protein>
<dbReference type="EMBL" id="JACBYF010000018">
    <property type="protein sequence ID" value="NYS47945.1"/>
    <property type="molecule type" value="Genomic_DNA"/>
</dbReference>
<name>A0ABX2SZY7_9BACL</name>
<reference evidence="5 6" key="1">
    <citation type="submission" date="2020-07" db="EMBL/GenBank/DDBJ databases">
        <title>MOT database genomes.</title>
        <authorList>
            <person name="Joseph S."/>
            <person name="Aduse-Opoku J."/>
            <person name="Hashim A."/>
            <person name="Wade W."/>
            <person name="Curtis M."/>
        </authorList>
    </citation>
    <scope>NUCLEOTIDE SEQUENCE [LARGE SCALE GENOMIC DNA]</scope>
    <source>
        <strain evidence="5 6">CIP 106318</strain>
    </source>
</reference>
<dbReference type="SMART" id="SM00316">
    <property type="entry name" value="S1"/>
    <property type="match status" value="1"/>
</dbReference>
<sequence length="163" mass="18051">ISHNRFSKISDVLSIGDTVKVAIIDLDQEKGKVALSIKALLPTQWELAKANFKAGDAVEGKVKNITDFGAFVEIAEGIEGLVHISQISHDRVEKASDVLTSGETVTVKILDIDFENERVSLSIKELLEKSVKEEVKEEPEFDASYLKSEDTEFSLADKFKDLQ</sequence>
<evidence type="ECO:0000256" key="2">
    <source>
        <dbReference type="ARBA" id="ARBA00022980"/>
    </source>
</evidence>
<dbReference type="PROSITE" id="PS50126">
    <property type="entry name" value="S1"/>
    <property type="match status" value="2"/>
</dbReference>
<organism evidence="5 6">
    <name type="scientific">Gemelliphila palaticanis</name>
    <dbReference type="NCBI Taxonomy" id="81950"/>
    <lineage>
        <taxon>Bacteria</taxon>
        <taxon>Bacillati</taxon>
        <taxon>Bacillota</taxon>
        <taxon>Bacilli</taxon>
        <taxon>Bacillales</taxon>
        <taxon>Gemellaceae</taxon>
        <taxon>Gemelliphila</taxon>
    </lineage>
</organism>
<feature type="domain" description="S1 motif" evidence="4">
    <location>
        <begin position="55"/>
        <end position="124"/>
    </location>
</feature>
<dbReference type="PANTHER" id="PTHR10724:SF7">
    <property type="entry name" value="SMALL RIBOSOMAL SUBUNIT PROTEIN BS1C"/>
    <property type="match status" value="1"/>
</dbReference>
<comment type="similarity">
    <text evidence="1">Belongs to the bacterial ribosomal protein bS1 family.</text>
</comment>
<feature type="non-terminal residue" evidence="5">
    <location>
        <position position="1"/>
    </location>
</feature>
<dbReference type="RefSeq" id="WP_179941727.1">
    <property type="nucleotide sequence ID" value="NZ_JACBYF010000018.1"/>
</dbReference>